<dbReference type="NCBIfam" id="NF002459">
    <property type="entry name" value="PRK01655.1"/>
    <property type="match status" value="1"/>
</dbReference>
<gene>
    <name evidence="2" type="ORF">U473_07005</name>
</gene>
<dbReference type="NCBIfam" id="TIGR01617">
    <property type="entry name" value="arsC_related"/>
    <property type="match status" value="1"/>
</dbReference>
<dbReference type="EMBL" id="LSKU01000001">
    <property type="protein sequence ID" value="KXG43788.1"/>
    <property type="molecule type" value="Genomic_DNA"/>
</dbReference>
<dbReference type="Gene3D" id="3.40.30.10">
    <property type="entry name" value="Glutaredoxin"/>
    <property type="match status" value="1"/>
</dbReference>
<dbReference type="STRING" id="1413211.U473_07005"/>
<keyword evidence="3" id="KW-1185">Reference proteome</keyword>
<dbReference type="PROSITE" id="PS51353">
    <property type="entry name" value="ARSC"/>
    <property type="match status" value="1"/>
</dbReference>
<evidence type="ECO:0000313" key="2">
    <source>
        <dbReference type="EMBL" id="KXG43788.1"/>
    </source>
</evidence>
<evidence type="ECO:0000313" key="3">
    <source>
        <dbReference type="Proteomes" id="UP000070352"/>
    </source>
</evidence>
<evidence type="ECO:0000256" key="1">
    <source>
        <dbReference type="PROSITE-ProRule" id="PRU01282"/>
    </source>
</evidence>
<protein>
    <submittedName>
        <fullName evidence="2">Transcriptional regulator</fullName>
    </submittedName>
</protein>
<organism evidence="2 3">
    <name type="scientific">Tepidibacillus decaturensis</name>
    <dbReference type="NCBI Taxonomy" id="1413211"/>
    <lineage>
        <taxon>Bacteria</taxon>
        <taxon>Bacillati</taxon>
        <taxon>Bacillota</taxon>
        <taxon>Bacilli</taxon>
        <taxon>Bacillales</taxon>
        <taxon>Bacillaceae</taxon>
        <taxon>Tepidibacillus</taxon>
    </lineage>
</organism>
<comment type="caution">
    <text evidence="2">The sequence shown here is derived from an EMBL/GenBank/DDBJ whole genome shotgun (WGS) entry which is preliminary data.</text>
</comment>
<dbReference type="Proteomes" id="UP000070352">
    <property type="component" value="Unassembled WGS sequence"/>
</dbReference>
<name>A0A135L459_9BACI</name>
<dbReference type="InterPro" id="IPR036249">
    <property type="entry name" value="Thioredoxin-like_sf"/>
</dbReference>
<dbReference type="Pfam" id="PF03960">
    <property type="entry name" value="ArsC"/>
    <property type="match status" value="1"/>
</dbReference>
<accession>A0A135L459</accession>
<sequence>MQNKLVFFTYPSCTSCRKTKAWLSEKGVSYEERHLFKNPPTVDELLEIVKKTNNGLEEILSTRSQMFKNLDVDIEELKLSQLLDLLSKEPRLLKRPILTDGENIVIGYDKPALEQHFAS</sequence>
<dbReference type="InterPro" id="IPR006660">
    <property type="entry name" value="Arsenate_reductase-like"/>
</dbReference>
<proteinExistence type="inferred from homology"/>
<dbReference type="PROSITE" id="PS51354">
    <property type="entry name" value="GLUTAREDOXIN_2"/>
    <property type="match status" value="1"/>
</dbReference>
<dbReference type="InterPro" id="IPR006504">
    <property type="entry name" value="Tscrpt_reg_Spx/MgsR"/>
</dbReference>
<dbReference type="PANTHER" id="PTHR30041">
    <property type="entry name" value="ARSENATE REDUCTASE"/>
    <property type="match status" value="1"/>
</dbReference>
<comment type="similarity">
    <text evidence="1">Belongs to the ArsC family.</text>
</comment>
<reference evidence="2 3" key="1">
    <citation type="submission" date="2016-02" db="EMBL/GenBank/DDBJ databases">
        <title>Draft Genome for Tepidibacillus decaturensis nov. sp. Strain Z9, an Anaerobic, Moderately Thermophilic and Heterotrophic Bacterium from Deep Subsurface of the Illinois Basin, USA.</title>
        <authorList>
            <person name="Dong Y."/>
            <person name="Chang J.Y."/>
            <person name="Sanford R."/>
            <person name="Fouke B.W."/>
        </authorList>
    </citation>
    <scope>NUCLEOTIDE SEQUENCE [LARGE SCALE GENOMIC DNA]</scope>
    <source>
        <strain evidence="2 3">Z9</strain>
    </source>
</reference>
<dbReference type="PANTHER" id="PTHR30041:SF7">
    <property type="entry name" value="GLOBAL TRANSCRIPTIONAL REGULATOR SPX"/>
    <property type="match status" value="1"/>
</dbReference>
<dbReference type="RefSeq" id="WP_068724731.1">
    <property type="nucleotide sequence ID" value="NZ_LSKU01000001.1"/>
</dbReference>
<dbReference type="AlphaFoldDB" id="A0A135L459"/>
<dbReference type="SUPFAM" id="SSF52833">
    <property type="entry name" value="Thioredoxin-like"/>
    <property type="match status" value="1"/>
</dbReference>
<dbReference type="CDD" id="cd03032">
    <property type="entry name" value="ArsC_Spx"/>
    <property type="match status" value="1"/>
</dbReference>
<dbReference type="OrthoDB" id="9794155at2"/>